<keyword evidence="2" id="KW-0547">Nucleotide-binding</keyword>
<dbReference type="PANTHER" id="PTHR47980">
    <property type="entry name" value="LD44762P"/>
    <property type="match status" value="1"/>
</dbReference>
<reference evidence="5" key="1">
    <citation type="submission" date="2019-06" db="EMBL/GenBank/DDBJ databases">
        <authorList>
            <person name="Zheng W."/>
        </authorList>
    </citation>
    <scope>NUCLEOTIDE SEQUENCE</scope>
    <source>
        <strain evidence="5">QDHG01</strain>
    </source>
</reference>
<keyword evidence="6" id="KW-1185">Reference proteome</keyword>
<dbReference type="SMART" id="SM00176">
    <property type="entry name" value="RAN"/>
    <property type="match status" value="1"/>
</dbReference>
<dbReference type="AlphaFoldDB" id="A0A8J8SYE0"/>
<dbReference type="GO" id="GO:0005525">
    <property type="term" value="F:GTP binding"/>
    <property type="evidence" value="ECO:0007669"/>
    <property type="project" value="UniProtKB-KW"/>
</dbReference>
<protein>
    <recommendedName>
        <fullName evidence="7">GTP-binding protein</fullName>
    </recommendedName>
</protein>
<comment type="caution">
    <text evidence="5">The sequence shown here is derived from an EMBL/GenBank/DDBJ whole genome shotgun (WGS) entry which is preliminary data.</text>
</comment>
<dbReference type="GO" id="GO:0003924">
    <property type="term" value="F:GTPase activity"/>
    <property type="evidence" value="ECO:0007669"/>
    <property type="project" value="InterPro"/>
</dbReference>
<evidence type="ECO:0000256" key="1">
    <source>
        <dbReference type="ARBA" id="ARBA00006270"/>
    </source>
</evidence>
<dbReference type="SMART" id="SM00173">
    <property type="entry name" value="RAS"/>
    <property type="match status" value="1"/>
</dbReference>
<evidence type="ECO:0000313" key="6">
    <source>
        <dbReference type="Proteomes" id="UP000785679"/>
    </source>
</evidence>
<dbReference type="SMART" id="SM00174">
    <property type="entry name" value="RHO"/>
    <property type="match status" value="1"/>
</dbReference>
<evidence type="ECO:0000313" key="5">
    <source>
        <dbReference type="EMBL" id="TNV75439.1"/>
    </source>
</evidence>
<evidence type="ECO:0000256" key="2">
    <source>
        <dbReference type="ARBA" id="ARBA00022741"/>
    </source>
</evidence>
<keyword evidence="4" id="KW-0449">Lipoprotein</keyword>
<dbReference type="CDD" id="cd00154">
    <property type="entry name" value="Rab"/>
    <property type="match status" value="1"/>
</dbReference>
<dbReference type="PRINTS" id="PR00449">
    <property type="entry name" value="RASTRNSFRMNG"/>
</dbReference>
<evidence type="ECO:0008006" key="7">
    <source>
        <dbReference type="Google" id="ProtNLM"/>
    </source>
</evidence>
<dbReference type="PROSITE" id="PS51419">
    <property type="entry name" value="RAB"/>
    <property type="match status" value="1"/>
</dbReference>
<evidence type="ECO:0000256" key="3">
    <source>
        <dbReference type="ARBA" id="ARBA00023134"/>
    </source>
</evidence>
<dbReference type="PROSITE" id="PS51420">
    <property type="entry name" value="RHO"/>
    <property type="match status" value="1"/>
</dbReference>
<dbReference type="InterPro" id="IPR005225">
    <property type="entry name" value="Small_GTP-bd"/>
</dbReference>
<accession>A0A8J8SYE0</accession>
<dbReference type="Pfam" id="PF00071">
    <property type="entry name" value="Ras"/>
    <property type="match status" value="1"/>
</dbReference>
<gene>
    <name evidence="5" type="ORF">FGO68_gene15230</name>
</gene>
<dbReference type="FunFam" id="3.40.50.300:FF:001129">
    <property type="entry name" value="ras-related protein Rab-44 isoform X2"/>
    <property type="match status" value="1"/>
</dbReference>
<dbReference type="SUPFAM" id="SSF52540">
    <property type="entry name" value="P-loop containing nucleoside triphosphate hydrolases"/>
    <property type="match status" value="1"/>
</dbReference>
<dbReference type="PROSITE" id="PS51421">
    <property type="entry name" value="RAS"/>
    <property type="match status" value="1"/>
</dbReference>
<dbReference type="InterPro" id="IPR027417">
    <property type="entry name" value="P-loop_NTPase"/>
</dbReference>
<proteinExistence type="inferred from homology"/>
<dbReference type="Proteomes" id="UP000785679">
    <property type="component" value="Unassembled WGS sequence"/>
</dbReference>
<comment type="similarity">
    <text evidence="1">Belongs to the small GTPase superfamily. Rab family.</text>
</comment>
<dbReference type="OrthoDB" id="9989112at2759"/>
<dbReference type="Gene3D" id="3.40.50.300">
    <property type="entry name" value="P-loop containing nucleotide triphosphate hydrolases"/>
    <property type="match status" value="1"/>
</dbReference>
<dbReference type="SMART" id="SM00175">
    <property type="entry name" value="RAB"/>
    <property type="match status" value="1"/>
</dbReference>
<keyword evidence="3" id="KW-0342">GTP-binding</keyword>
<organism evidence="5 6">
    <name type="scientific">Halteria grandinella</name>
    <dbReference type="NCBI Taxonomy" id="5974"/>
    <lineage>
        <taxon>Eukaryota</taxon>
        <taxon>Sar</taxon>
        <taxon>Alveolata</taxon>
        <taxon>Ciliophora</taxon>
        <taxon>Intramacronucleata</taxon>
        <taxon>Spirotrichea</taxon>
        <taxon>Stichotrichia</taxon>
        <taxon>Sporadotrichida</taxon>
        <taxon>Halteriidae</taxon>
        <taxon>Halteria</taxon>
    </lineage>
</organism>
<dbReference type="InterPro" id="IPR050305">
    <property type="entry name" value="Small_GTPase_Rab"/>
</dbReference>
<sequence>MVDQQQPEQVYDLLIKAIIIGDATTGKSNLLLRWTQECFTESYISTIGVDFMIKTIQVGNMPVKVQLWDTAGQERFQTITSSYYRGAHVIFLVFDITNRETFDKISTHFITQVNNYGAPGVNMVLVGNKLDLFESRQVQTEEAMALANQLGMQYFEVSSKTAQNLNEMFTQGISQTAAKLLNGGTS</sequence>
<evidence type="ECO:0000256" key="4">
    <source>
        <dbReference type="ARBA" id="ARBA00023288"/>
    </source>
</evidence>
<dbReference type="EMBL" id="RRYP01015594">
    <property type="protein sequence ID" value="TNV75439.1"/>
    <property type="molecule type" value="Genomic_DNA"/>
</dbReference>
<dbReference type="InterPro" id="IPR001806">
    <property type="entry name" value="Small_GTPase"/>
</dbReference>
<name>A0A8J8SYE0_HALGN</name>
<dbReference type="NCBIfam" id="TIGR00231">
    <property type="entry name" value="small_GTP"/>
    <property type="match status" value="1"/>
</dbReference>